<keyword evidence="3 6" id="KW-0812">Transmembrane</keyword>
<dbReference type="InterPro" id="IPR020846">
    <property type="entry name" value="MFS_dom"/>
</dbReference>
<comment type="caution">
    <text evidence="8">The sequence shown here is derived from an EMBL/GenBank/DDBJ whole genome shotgun (WGS) entry which is preliminary data.</text>
</comment>
<evidence type="ECO:0000259" key="7">
    <source>
        <dbReference type="PROSITE" id="PS50850"/>
    </source>
</evidence>
<accession>A0A919NCE7</accession>
<proteinExistence type="predicted"/>
<dbReference type="GO" id="GO:0005886">
    <property type="term" value="C:plasma membrane"/>
    <property type="evidence" value="ECO:0007669"/>
    <property type="project" value="UniProtKB-SubCell"/>
</dbReference>
<dbReference type="Pfam" id="PF07690">
    <property type="entry name" value="MFS_1"/>
    <property type="match status" value="1"/>
</dbReference>
<keyword evidence="4 6" id="KW-1133">Transmembrane helix</keyword>
<evidence type="ECO:0000313" key="8">
    <source>
        <dbReference type="EMBL" id="GIF08578.1"/>
    </source>
</evidence>
<dbReference type="GO" id="GO:0022857">
    <property type="term" value="F:transmembrane transporter activity"/>
    <property type="evidence" value="ECO:0007669"/>
    <property type="project" value="InterPro"/>
</dbReference>
<feature type="transmembrane region" description="Helical" evidence="6">
    <location>
        <begin position="106"/>
        <end position="132"/>
    </location>
</feature>
<feature type="transmembrane region" description="Helical" evidence="6">
    <location>
        <begin position="186"/>
        <end position="208"/>
    </location>
</feature>
<name>A0A919NCE7_9ACTN</name>
<keyword evidence="2" id="KW-1003">Cell membrane</keyword>
<evidence type="ECO:0000256" key="4">
    <source>
        <dbReference type="ARBA" id="ARBA00022989"/>
    </source>
</evidence>
<dbReference type="EMBL" id="BOMW01000065">
    <property type="protein sequence ID" value="GIF08578.1"/>
    <property type="molecule type" value="Genomic_DNA"/>
</dbReference>
<dbReference type="Proteomes" id="UP000629619">
    <property type="component" value="Unassembled WGS sequence"/>
</dbReference>
<evidence type="ECO:0000256" key="2">
    <source>
        <dbReference type="ARBA" id="ARBA00022475"/>
    </source>
</evidence>
<protein>
    <submittedName>
        <fullName evidence="8">MFS transporter</fullName>
    </submittedName>
</protein>
<gene>
    <name evidence="8" type="ORF">Asi03nite_61160</name>
</gene>
<evidence type="ECO:0000256" key="1">
    <source>
        <dbReference type="ARBA" id="ARBA00004651"/>
    </source>
</evidence>
<dbReference type="RefSeq" id="WP_203683927.1">
    <property type="nucleotide sequence ID" value="NZ_BOMW01000065.1"/>
</dbReference>
<organism evidence="8 9">
    <name type="scientific">Actinoplanes siamensis</name>
    <dbReference type="NCBI Taxonomy" id="1223317"/>
    <lineage>
        <taxon>Bacteria</taxon>
        <taxon>Bacillati</taxon>
        <taxon>Actinomycetota</taxon>
        <taxon>Actinomycetes</taxon>
        <taxon>Micromonosporales</taxon>
        <taxon>Micromonosporaceae</taxon>
        <taxon>Actinoplanes</taxon>
    </lineage>
</organism>
<feature type="transmembrane region" description="Helical" evidence="6">
    <location>
        <begin position="307"/>
        <end position="324"/>
    </location>
</feature>
<feature type="transmembrane region" description="Helical" evidence="6">
    <location>
        <begin position="274"/>
        <end position="295"/>
    </location>
</feature>
<feature type="transmembrane region" description="Helical" evidence="6">
    <location>
        <begin position="393"/>
        <end position="412"/>
    </location>
</feature>
<comment type="subcellular location">
    <subcellularLocation>
        <location evidence="1">Cell membrane</location>
        <topology evidence="1">Multi-pass membrane protein</topology>
    </subcellularLocation>
</comment>
<feature type="domain" description="Major facilitator superfamily (MFS) profile" evidence="7">
    <location>
        <begin position="228"/>
        <end position="433"/>
    </location>
</feature>
<dbReference type="SUPFAM" id="SSF103473">
    <property type="entry name" value="MFS general substrate transporter"/>
    <property type="match status" value="1"/>
</dbReference>
<feature type="transmembrane region" description="Helical" evidence="6">
    <location>
        <begin position="34"/>
        <end position="57"/>
    </location>
</feature>
<dbReference type="InterPro" id="IPR011701">
    <property type="entry name" value="MFS"/>
</dbReference>
<keyword evidence="9" id="KW-1185">Reference proteome</keyword>
<dbReference type="Gene3D" id="1.20.1250.20">
    <property type="entry name" value="MFS general substrate transporter like domains"/>
    <property type="match status" value="1"/>
</dbReference>
<keyword evidence="5 6" id="KW-0472">Membrane</keyword>
<dbReference type="PANTHER" id="PTHR23513:SF11">
    <property type="entry name" value="STAPHYLOFERRIN A TRANSPORTER"/>
    <property type="match status" value="1"/>
</dbReference>
<sequence length="433" mass="45425">MANDPEGPQRSKEATEGDQLVTFRSLFSLREFRAIYASMLISWVGDYLTRAAVTVLIYQQTRSVLLSAISFAIGYLPWITLGPVLSALGDRYPYRRVMVVSDLFRMALTGVLLIPGLPTAVTLLVVLLASLGAPPAQAARSALMPLVVGRERLTLALATTTTSGQIAQVIGYLAGAALAVSLSPRLALSLDVGTFALSALLIATCVRVRPAGVAPERRRHLLRETAEGFQLVFGSPVLRAIAIVVFTTIAFSVVPESLAASWAAEATPDGIPQGLEQGLIMAAGPFGIVVGGLLFSRLVPDERRWRLVPLLAVATPLVLTPTLAGPPATVVAALVALSGMAQGAGLPSLNASFALVLPASHRARAFGVMTSGIQASQFLAVLINGVLSERFRIPLVVGLWSVAGTVLMILVATRWPDRGKLSAANSAAAPLAT</sequence>
<dbReference type="CDD" id="cd06173">
    <property type="entry name" value="MFS_MefA_like"/>
    <property type="match status" value="1"/>
</dbReference>
<dbReference type="InterPro" id="IPR036259">
    <property type="entry name" value="MFS_trans_sf"/>
</dbReference>
<reference evidence="8" key="1">
    <citation type="submission" date="2021-01" db="EMBL/GenBank/DDBJ databases">
        <title>Whole genome shotgun sequence of Actinoplanes siamensis NBRC 109076.</title>
        <authorList>
            <person name="Komaki H."/>
            <person name="Tamura T."/>
        </authorList>
    </citation>
    <scope>NUCLEOTIDE SEQUENCE</scope>
    <source>
        <strain evidence="8">NBRC 109076</strain>
    </source>
</reference>
<dbReference type="PROSITE" id="PS50850">
    <property type="entry name" value="MFS"/>
    <property type="match status" value="1"/>
</dbReference>
<feature type="transmembrane region" description="Helical" evidence="6">
    <location>
        <begin position="64"/>
        <end position="86"/>
    </location>
</feature>
<feature type="transmembrane region" description="Helical" evidence="6">
    <location>
        <begin position="153"/>
        <end position="180"/>
    </location>
</feature>
<feature type="transmembrane region" description="Helical" evidence="6">
    <location>
        <begin position="365"/>
        <end position="387"/>
    </location>
</feature>
<evidence type="ECO:0000313" key="9">
    <source>
        <dbReference type="Proteomes" id="UP000629619"/>
    </source>
</evidence>
<evidence type="ECO:0000256" key="6">
    <source>
        <dbReference type="SAM" id="Phobius"/>
    </source>
</evidence>
<dbReference type="AlphaFoldDB" id="A0A919NCE7"/>
<feature type="transmembrane region" description="Helical" evidence="6">
    <location>
        <begin position="229"/>
        <end position="254"/>
    </location>
</feature>
<evidence type="ECO:0000256" key="3">
    <source>
        <dbReference type="ARBA" id="ARBA00022692"/>
    </source>
</evidence>
<dbReference type="PANTHER" id="PTHR23513">
    <property type="entry name" value="INTEGRAL MEMBRANE EFFLUX PROTEIN-RELATED"/>
    <property type="match status" value="1"/>
</dbReference>
<evidence type="ECO:0000256" key="5">
    <source>
        <dbReference type="ARBA" id="ARBA00023136"/>
    </source>
</evidence>